<dbReference type="RefSeq" id="WP_150032870.1">
    <property type="nucleotide sequence ID" value="NZ_VWSH01000003.1"/>
</dbReference>
<comment type="caution">
    <text evidence="2">The sequence shown here is derived from an EMBL/GenBank/DDBJ whole genome shotgun (WGS) entry which is preliminary data.</text>
</comment>
<dbReference type="EMBL" id="VWSH01000003">
    <property type="protein sequence ID" value="KAA5533122.1"/>
    <property type="molecule type" value="Genomic_DNA"/>
</dbReference>
<evidence type="ECO:0000313" key="3">
    <source>
        <dbReference type="Proteomes" id="UP000323632"/>
    </source>
</evidence>
<dbReference type="SUPFAM" id="SSF54001">
    <property type="entry name" value="Cysteine proteinases"/>
    <property type="match status" value="1"/>
</dbReference>
<dbReference type="Proteomes" id="UP000323632">
    <property type="component" value="Unassembled WGS sequence"/>
</dbReference>
<dbReference type="AlphaFoldDB" id="A0A5M6CGT8"/>
<proteinExistence type="predicted"/>
<keyword evidence="3" id="KW-1185">Reference proteome</keyword>
<keyword evidence="1" id="KW-0472">Membrane</keyword>
<evidence type="ECO:0000256" key="1">
    <source>
        <dbReference type="SAM" id="Phobius"/>
    </source>
</evidence>
<evidence type="ECO:0008006" key="4">
    <source>
        <dbReference type="Google" id="ProtNLM"/>
    </source>
</evidence>
<dbReference type="Gene3D" id="3.90.1720.10">
    <property type="entry name" value="endopeptidase domain like (from Nostoc punctiforme)"/>
    <property type="match status" value="1"/>
</dbReference>
<keyword evidence="1" id="KW-1133">Transmembrane helix</keyword>
<reference evidence="2 3" key="1">
    <citation type="submission" date="2019-09" db="EMBL/GenBank/DDBJ databases">
        <title>Genome sequence and assembly of Taibaiella sp.</title>
        <authorList>
            <person name="Chhetri G."/>
        </authorList>
    </citation>
    <scope>NUCLEOTIDE SEQUENCE [LARGE SCALE GENOMIC DNA]</scope>
    <source>
        <strain evidence="2 3">KVB11</strain>
    </source>
</reference>
<organism evidence="2 3">
    <name type="scientific">Taibaiella lutea</name>
    <dbReference type="NCBI Taxonomy" id="2608001"/>
    <lineage>
        <taxon>Bacteria</taxon>
        <taxon>Pseudomonadati</taxon>
        <taxon>Bacteroidota</taxon>
        <taxon>Chitinophagia</taxon>
        <taxon>Chitinophagales</taxon>
        <taxon>Chitinophagaceae</taxon>
        <taxon>Taibaiella</taxon>
    </lineage>
</organism>
<dbReference type="InterPro" id="IPR038765">
    <property type="entry name" value="Papain-like_cys_pep_sf"/>
</dbReference>
<evidence type="ECO:0000313" key="2">
    <source>
        <dbReference type="EMBL" id="KAA5533122.1"/>
    </source>
</evidence>
<gene>
    <name evidence="2" type="ORF">F0919_11245</name>
</gene>
<protein>
    <recommendedName>
        <fullName evidence="4">Permuted papain-like amidase YaeF/Yiix C92 family enzyme</fullName>
    </recommendedName>
</protein>
<name>A0A5M6CGT8_9BACT</name>
<sequence>MNDSSEHKSRKLQGFLLIAMLLLFGIVFNRKLIESYIYPQPKITSNTSAARRASNSWNKLFVDSSFRLVQDGDLILRTGTDAVSDMFRKANTHDKTYSHAGLVFIENGIPVVYNFMGSAQNPRALMRRDSLNSYITPYSNSGFAVYRFMLSKNEKEQLHDISVKYFKESRKFDPNFNLETDSLLYCTEYIYKALVETTHKEDYFPLTQMADFRFIAVDNLYSRKDMKLICKIGYKQ</sequence>
<accession>A0A5M6CGT8</accession>
<feature type="transmembrane region" description="Helical" evidence="1">
    <location>
        <begin position="12"/>
        <end position="28"/>
    </location>
</feature>
<keyword evidence="1" id="KW-0812">Transmembrane</keyword>